<dbReference type="InterPro" id="IPR029064">
    <property type="entry name" value="Ribosomal_eL30-like_sf"/>
</dbReference>
<dbReference type="GO" id="GO:0005737">
    <property type="term" value="C:cytoplasm"/>
    <property type="evidence" value="ECO:0007669"/>
    <property type="project" value="UniProtKB-ARBA"/>
</dbReference>
<comment type="similarity">
    <text evidence="1">Belongs to the class IV-like SAM-binding methyltransferase superfamily. RNA methyltransferase TrmH family.</text>
</comment>
<dbReference type="SUPFAM" id="SSF75217">
    <property type="entry name" value="alpha/beta knot"/>
    <property type="match status" value="1"/>
</dbReference>
<feature type="domain" description="RNA 2-O ribose methyltransferase substrate binding" evidence="4">
    <location>
        <begin position="32"/>
        <end position="104"/>
    </location>
</feature>
<accession>A0A381P2I9</accession>
<dbReference type="EMBL" id="UINC01000778">
    <property type="protein sequence ID" value="SUZ61080.1"/>
    <property type="molecule type" value="Genomic_DNA"/>
</dbReference>
<dbReference type="CDD" id="cd18095">
    <property type="entry name" value="SpoU-like_rRNA-MTase"/>
    <property type="match status" value="1"/>
</dbReference>
<dbReference type="Gene3D" id="3.40.1280.10">
    <property type="match status" value="1"/>
</dbReference>
<protein>
    <recommendedName>
        <fullName evidence="4">RNA 2-O ribose methyltransferase substrate binding domain-containing protein</fullName>
    </recommendedName>
</protein>
<dbReference type="SMART" id="SM00967">
    <property type="entry name" value="SpoU_sub_bind"/>
    <property type="match status" value="1"/>
</dbReference>
<dbReference type="Pfam" id="PF22435">
    <property type="entry name" value="MRM3-like_sub_bind"/>
    <property type="match status" value="1"/>
</dbReference>
<reference evidence="5" key="1">
    <citation type="submission" date="2018-05" db="EMBL/GenBank/DDBJ databases">
        <authorList>
            <person name="Lanie J.A."/>
            <person name="Ng W.-L."/>
            <person name="Kazmierczak K.M."/>
            <person name="Andrzejewski T.M."/>
            <person name="Davidsen T.M."/>
            <person name="Wayne K.J."/>
            <person name="Tettelin H."/>
            <person name="Glass J.I."/>
            <person name="Rusch D."/>
            <person name="Podicherti R."/>
            <person name="Tsui H.-C.T."/>
            <person name="Winkler M.E."/>
        </authorList>
    </citation>
    <scope>NUCLEOTIDE SEQUENCE</scope>
</reference>
<evidence type="ECO:0000256" key="2">
    <source>
        <dbReference type="ARBA" id="ARBA00022603"/>
    </source>
</evidence>
<organism evidence="5">
    <name type="scientific">marine metagenome</name>
    <dbReference type="NCBI Taxonomy" id="408172"/>
    <lineage>
        <taxon>unclassified sequences</taxon>
        <taxon>metagenomes</taxon>
        <taxon>ecological metagenomes</taxon>
    </lineage>
</organism>
<evidence type="ECO:0000256" key="1">
    <source>
        <dbReference type="ARBA" id="ARBA00007228"/>
    </source>
</evidence>
<evidence type="ECO:0000259" key="4">
    <source>
        <dbReference type="SMART" id="SM00967"/>
    </source>
</evidence>
<dbReference type="PANTHER" id="PTHR43191:SF2">
    <property type="entry name" value="RRNA METHYLTRANSFERASE 3, MITOCHONDRIAL"/>
    <property type="match status" value="1"/>
</dbReference>
<evidence type="ECO:0000313" key="5">
    <source>
        <dbReference type="EMBL" id="SUZ61080.1"/>
    </source>
</evidence>
<dbReference type="GO" id="GO:0008173">
    <property type="term" value="F:RNA methyltransferase activity"/>
    <property type="evidence" value="ECO:0007669"/>
    <property type="project" value="InterPro"/>
</dbReference>
<dbReference type="InterPro" id="IPR013123">
    <property type="entry name" value="SpoU_subst-bd"/>
</dbReference>
<dbReference type="InterPro" id="IPR029028">
    <property type="entry name" value="Alpha/beta_knot_MTases"/>
</dbReference>
<dbReference type="GO" id="GO:0032259">
    <property type="term" value="P:methylation"/>
    <property type="evidence" value="ECO:0007669"/>
    <property type="project" value="UniProtKB-KW"/>
</dbReference>
<proteinExistence type="inferred from homology"/>
<dbReference type="PANTHER" id="PTHR43191">
    <property type="entry name" value="RRNA METHYLTRANSFERASE 3"/>
    <property type="match status" value="1"/>
</dbReference>
<gene>
    <name evidence="5" type="ORF">METZ01_LOCUS13934</name>
</gene>
<dbReference type="InterPro" id="IPR053888">
    <property type="entry name" value="MRM3-like_sub_bind"/>
</dbReference>
<dbReference type="Gene3D" id="3.30.1330.30">
    <property type="match status" value="1"/>
</dbReference>
<dbReference type="AlphaFoldDB" id="A0A381P2I9"/>
<dbReference type="Pfam" id="PF00588">
    <property type="entry name" value="SpoU_methylase"/>
    <property type="match status" value="1"/>
</dbReference>
<dbReference type="SUPFAM" id="SSF55315">
    <property type="entry name" value="L30e-like"/>
    <property type="match status" value="1"/>
</dbReference>
<name>A0A381P2I9_9ZZZZ</name>
<evidence type="ECO:0000256" key="3">
    <source>
        <dbReference type="ARBA" id="ARBA00022679"/>
    </source>
</evidence>
<dbReference type="InterPro" id="IPR051259">
    <property type="entry name" value="rRNA_Methyltransferase"/>
</dbReference>
<dbReference type="GO" id="GO:0003723">
    <property type="term" value="F:RNA binding"/>
    <property type="evidence" value="ECO:0007669"/>
    <property type="project" value="InterPro"/>
</dbReference>
<dbReference type="InterPro" id="IPR029026">
    <property type="entry name" value="tRNA_m1G_MTases_N"/>
</dbReference>
<dbReference type="GO" id="GO:0006396">
    <property type="term" value="P:RNA processing"/>
    <property type="evidence" value="ECO:0007669"/>
    <property type="project" value="InterPro"/>
</dbReference>
<dbReference type="InterPro" id="IPR001537">
    <property type="entry name" value="SpoU_MeTrfase"/>
</dbReference>
<sequence length="267" mass="27088">MVEELSGGNPRCRRLRRLARDRGFRHDEAAYIVEGPTLVAEALDADRDVRQVVLPTSASGHDLVRLVQRAGVDVFLVPDRVFDGLASTRSSQPALAEVAFHDAEAAALASTAGPLVVLAELGDPGNAGTLVRSAEAFGATGVLVAGGVDPYNPKLVRAAAGSSFRMPIATIDDPVAAVRLLTDAGVSCWAAVPHGGISPTEVPSDGPVALILGNEPHGLDAEVVEACTGLITVPTVGGVDSLNVAVAGSVALHALATGSGEVDGDSG</sequence>
<keyword evidence="2" id="KW-0489">Methyltransferase</keyword>
<keyword evidence="3" id="KW-0808">Transferase</keyword>